<evidence type="ECO:0000313" key="3">
    <source>
        <dbReference type="EMBL" id="MFC4769077.1"/>
    </source>
</evidence>
<dbReference type="EMBL" id="JBHSHC010000116">
    <property type="protein sequence ID" value="MFC4769077.1"/>
    <property type="molecule type" value="Genomic_DNA"/>
</dbReference>
<comment type="caution">
    <text evidence="3">The sequence shown here is derived from an EMBL/GenBank/DDBJ whole genome shotgun (WGS) entry which is preliminary data.</text>
</comment>
<gene>
    <name evidence="3" type="ORF">ACFO8Q_17235</name>
</gene>
<evidence type="ECO:0000313" key="4">
    <source>
        <dbReference type="Proteomes" id="UP001596002"/>
    </source>
</evidence>
<accession>A0ABV9Q8Z2</accession>
<dbReference type="RefSeq" id="WP_380027186.1">
    <property type="nucleotide sequence ID" value="NZ_JBHSHC010000116.1"/>
</dbReference>
<keyword evidence="4" id="KW-1185">Reference proteome</keyword>
<evidence type="ECO:0000256" key="1">
    <source>
        <dbReference type="SAM" id="Coils"/>
    </source>
</evidence>
<sequence length="159" mass="17927">MSANYVDPFSVWKSFYNEMEPKLAQSMHKMLESEEYAAASGQLLNAALQMEQYYAKMVEKLLENYKIPSIKDFARLGELLVGLESKVDLIDERLASLEKQGIEVSDLKDQITALSNQLEMVNQNLLDAAKAGDSKEGSNRQRKSREAKGNTDTNEEKAE</sequence>
<feature type="compositionally biased region" description="Basic and acidic residues" evidence="2">
    <location>
        <begin position="130"/>
        <end position="159"/>
    </location>
</feature>
<feature type="region of interest" description="Disordered" evidence="2">
    <location>
        <begin position="129"/>
        <end position="159"/>
    </location>
</feature>
<dbReference type="Proteomes" id="UP001596002">
    <property type="component" value="Unassembled WGS sequence"/>
</dbReference>
<evidence type="ECO:0000256" key="2">
    <source>
        <dbReference type="SAM" id="MobiDB-lite"/>
    </source>
</evidence>
<evidence type="ECO:0008006" key="5">
    <source>
        <dbReference type="Google" id="ProtNLM"/>
    </source>
</evidence>
<feature type="coiled-coil region" evidence="1">
    <location>
        <begin position="80"/>
        <end position="124"/>
    </location>
</feature>
<keyword evidence="1" id="KW-0175">Coiled coil</keyword>
<protein>
    <recommendedName>
        <fullName evidence="5">Poly(3-hydroxyalkanoate) polymerase subunit PhaE</fullName>
    </recommendedName>
</protein>
<name>A0ABV9Q8Z2_9BACL</name>
<organism evidence="3 4">
    <name type="scientific">Effusibacillus consociatus</name>
    <dbReference type="NCBI Taxonomy" id="1117041"/>
    <lineage>
        <taxon>Bacteria</taxon>
        <taxon>Bacillati</taxon>
        <taxon>Bacillota</taxon>
        <taxon>Bacilli</taxon>
        <taxon>Bacillales</taxon>
        <taxon>Alicyclobacillaceae</taxon>
        <taxon>Effusibacillus</taxon>
    </lineage>
</organism>
<proteinExistence type="predicted"/>
<reference evidence="4" key="1">
    <citation type="journal article" date="2019" name="Int. J. Syst. Evol. Microbiol.">
        <title>The Global Catalogue of Microorganisms (GCM) 10K type strain sequencing project: providing services to taxonomists for standard genome sequencing and annotation.</title>
        <authorList>
            <consortium name="The Broad Institute Genomics Platform"/>
            <consortium name="The Broad Institute Genome Sequencing Center for Infectious Disease"/>
            <person name="Wu L."/>
            <person name="Ma J."/>
        </authorList>
    </citation>
    <scope>NUCLEOTIDE SEQUENCE [LARGE SCALE GENOMIC DNA]</scope>
    <source>
        <strain evidence="4">WYCCWR 12678</strain>
    </source>
</reference>